<dbReference type="Proteomes" id="UP000030763">
    <property type="component" value="Unassembled WGS sequence"/>
</dbReference>
<dbReference type="GO" id="GO:0005737">
    <property type="term" value="C:cytoplasm"/>
    <property type="evidence" value="ECO:0007669"/>
    <property type="project" value="TreeGrafter"/>
</dbReference>
<evidence type="ECO:0000313" key="8">
    <source>
        <dbReference type="EMBL" id="CDJ60606.1"/>
    </source>
</evidence>
<reference evidence="8" key="1">
    <citation type="submission" date="2013-10" db="EMBL/GenBank/DDBJ databases">
        <title>Genomic analysis of the causative agents of coccidiosis in chickens.</title>
        <authorList>
            <person name="Reid A.J."/>
            <person name="Blake D."/>
            <person name="Billington K."/>
            <person name="Browne H."/>
            <person name="Dunn M."/>
            <person name="Hung S."/>
            <person name="Kawahara F."/>
            <person name="Miranda-Saavedra D."/>
            <person name="Mourier T."/>
            <person name="Nagra H."/>
            <person name="Otto T.D."/>
            <person name="Rawlings N."/>
            <person name="Sanchez A."/>
            <person name="Sanders M."/>
            <person name="Subramaniam C."/>
            <person name="Tay Y."/>
            <person name="Dear P."/>
            <person name="Doerig C."/>
            <person name="Gruber A."/>
            <person name="Parkinson J."/>
            <person name="Shirley M."/>
            <person name="Wan K.L."/>
            <person name="Berriman M."/>
            <person name="Tomley F."/>
            <person name="Pain A."/>
        </authorList>
    </citation>
    <scope>NUCLEOTIDE SEQUENCE [LARGE SCALE GENOMIC DNA]</scope>
    <source>
        <strain evidence="8">Weybridge</strain>
    </source>
</reference>
<dbReference type="InterPro" id="IPR035587">
    <property type="entry name" value="DUS-like_FMN-bd"/>
</dbReference>
<keyword evidence="9" id="KW-1185">Reference proteome</keyword>
<dbReference type="SMR" id="U6M9B8"/>
<keyword evidence="3" id="KW-0288">FMN</keyword>
<dbReference type="CDD" id="cd02801">
    <property type="entry name" value="DUS_like_FMN"/>
    <property type="match status" value="1"/>
</dbReference>
<keyword evidence="2" id="KW-0285">Flavoprotein</keyword>
<evidence type="ECO:0000259" key="7">
    <source>
        <dbReference type="Pfam" id="PF01207"/>
    </source>
</evidence>
<name>U6M9B8_EIMMA</name>
<dbReference type="InterPro" id="IPR018517">
    <property type="entry name" value="tRNA_hU_synthase_CS"/>
</dbReference>
<dbReference type="EMBL" id="HG721888">
    <property type="protein sequence ID" value="CDJ60606.1"/>
    <property type="molecule type" value="Genomic_DNA"/>
</dbReference>
<feature type="region of interest" description="Disordered" evidence="6">
    <location>
        <begin position="122"/>
        <end position="156"/>
    </location>
</feature>
<protein>
    <submittedName>
        <fullName evidence="8">Dihydrouridine synthase domain-containing protein, putative</fullName>
    </submittedName>
</protein>
<evidence type="ECO:0000313" key="9">
    <source>
        <dbReference type="Proteomes" id="UP000030763"/>
    </source>
</evidence>
<gene>
    <name evidence="8" type="ORF">EMWEY_00032560</name>
</gene>
<dbReference type="GeneID" id="25337242"/>
<dbReference type="VEuPathDB" id="ToxoDB:EMWEY_00032560"/>
<evidence type="ECO:0000256" key="2">
    <source>
        <dbReference type="ARBA" id="ARBA00022630"/>
    </source>
</evidence>
<comment type="cofactor">
    <cofactor evidence="1">
        <name>FMN</name>
        <dbReference type="ChEBI" id="CHEBI:58210"/>
    </cofactor>
</comment>
<evidence type="ECO:0000256" key="4">
    <source>
        <dbReference type="ARBA" id="ARBA00022694"/>
    </source>
</evidence>
<dbReference type="AlphaFoldDB" id="U6M9B8"/>
<sequence>MSCTASKSPTREGRELDGPVTGQQSSPVAESGESTAREPFAGACEAKTDEELDRLAPQAPIIEDGSNVSIVEGTQSENGSSESILNDTEDVERHLRKRHAPHTTAIKEPEGATVDVADGEGASYILDSGGDQTSGLQPRPVKFPRTAPAPTNGEAVTTEATKAVKNQDEELQLEKPGVSVALPKDCHNTCSHEGVLNGSSSVEASGEKSHPPSTNPSEIYQSAWILAPMVRISTLPFRLECLKYGADIVYSEEIVDRKLIDSKRYINKDFGTVEYIHKNDRRCVFSTCDLEKGKVVLQLGTADPARALQAATIAMQDISAVDVNMGCPKSFSVKGGMGAALLQTPDLAMDILKTLTRNLTCPVTCKIRLLETMEETVDFARKCESTGITAIAVHARILKSALNIPLIANGDFLSAEDATRFQAVLCGAPYQSIKFTLQEMTARDSDANLKRDLVAANSTAKVCTVFGLDQFYNSIDHVPHANTLNYYKFIDLE</sequence>
<dbReference type="PROSITE" id="PS01136">
    <property type="entry name" value="UPF0034"/>
    <property type="match status" value="1"/>
</dbReference>
<accession>U6M9B8</accession>
<dbReference type="PANTHER" id="PTHR45936">
    <property type="entry name" value="TRNA-DIHYDROURIDINE(20) SYNTHASE [NAD(P)+]-LIKE"/>
    <property type="match status" value="1"/>
</dbReference>
<feature type="domain" description="DUS-like FMN-binding" evidence="7">
    <location>
        <begin position="225"/>
        <end position="396"/>
    </location>
</feature>
<evidence type="ECO:0000256" key="1">
    <source>
        <dbReference type="ARBA" id="ARBA00001917"/>
    </source>
</evidence>
<feature type="compositionally biased region" description="Polar residues" evidence="6">
    <location>
        <begin position="21"/>
        <end position="34"/>
    </location>
</feature>
<proteinExistence type="predicted"/>
<feature type="region of interest" description="Disordered" evidence="6">
    <location>
        <begin position="1"/>
        <end position="42"/>
    </location>
</feature>
<keyword evidence="5" id="KW-0560">Oxidoreductase</keyword>
<feature type="compositionally biased region" description="Polar residues" evidence="6">
    <location>
        <begin position="66"/>
        <end position="86"/>
    </location>
</feature>
<dbReference type="InterPro" id="IPR052582">
    <property type="entry name" value="tRNA-DUS-like"/>
</dbReference>
<dbReference type="GO" id="GO:0050660">
    <property type="term" value="F:flavin adenine dinucleotide binding"/>
    <property type="evidence" value="ECO:0007669"/>
    <property type="project" value="InterPro"/>
</dbReference>
<dbReference type="OrthoDB" id="272303at2759"/>
<organism evidence="8 9">
    <name type="scientific">Eimeria maxima</name>
    <name type="common">Coccidian parasite</name>
    <dbReference type="NCBI Taxonomy" id="5804"/>
    <lineage>
        <taxon>Eukaryota</taxon>
        <taxon>Sar</taxon>
        <taxon>Alveolata</taxon>
        <taxon>Apicomplexa</taxon>
        <taxon>Conoidasida</taxon>
        <taxon>Coccidia</taxon>
        <taxon>Eucoccidiorida</taxon>
        <taxon>Eimeriorina</taxon>
        <taxon>Eimeriidae</taxon>
        <taxon>Eimeria</taxon>
    </lineage>
</organism>
<dbReference type="OMA" id="DRRCVFS"/>
<dbReference type="Pfam" id="PF01207">
    <property type="entry name" value="Dus"/>
    <property type="match status" value="1"/>
</dbReference>
<evidence type="ECO:0000256" key="6">
    <source>
        <dbReference type="SAM" id="MobiDB-lite"/>
    </source>
</evidence>
<evidence type="ECO:0000256" key="3">
    <source>
        <dbReference type="ARBA" id="ARBA00022643"/>
    </source>
</evidence>
<feature type="region of interest" description="Disordered" evidence="6">
    <location>
        <begin position="57"/>
        <end position="109"/>
    </location>
</feature>
<dbReference type="PANTHER" id="PTHR45936:SF1">
    <property type="entry name" value="TRNA-DIHYDROURIDINE(20) SYNTHASE [NAD(P)+]-LIKE"/>
    <property type="match status" value="1"/>
</dbReference>
<keyword evidence="4" id="KW-0819">tRNA processing</keyword>
<dbReference type="Gene3D" id="3.20.20.70">
    <property type="entry name" value="Aldolase class I"/>
    <property type="match status" value="1"/>
</dbReference>
<dbReference type="InterPro" id="IPR013785">
    <property type="entry name" value="Aldolase_TIM"/>
</dbReference>
<evidence type="ECO:0000256" key="5">
    <source>
        <dbReference type="ARBA" id="ARBA00023002"/>
    </source>
</evidence>
<dbReference type="RefSeq" id="XP_013337256.1">
    <property type="nucleotide sequence ID" value="XM_013481802.1"/>
</dbReference>
<reference evidence="8" key="2">
    <citation type="submission" date="2013-10" db="EMBL/GenBank/DDBJ databases">
        <authorList>
            <person name="Aslett M."/>
        </authorList>
    </citation>
    <scope>NUCLEOTIDE SEQUENCE [LARGE SCALE GENOMIC DNA]</scope>
    <source>
        <strain evidence="8">Weybridge</strain>
    </source>
</reference>
<dbReference type="GO" id="GO:0017150">
    <property type="term" value="F:tRNA dihydrouridine synthase activity"/>
    <property type="evidence" value="ECO:0007669"/>
    <property type="project" value="InterPro"/>
</dbReference>
<dbReference type="SUPFAM" id="SSF51395">
    <property type="entry name" value="FMN-linked oxidoreductases"/>
    <property type="match status" value="1"/>
</dbReference>